<accession>A0AA38MEQ7</accession>
<name>A0AA38MEQ7_9CUCU</name>
<dbReference type="Proteomes" id="UP001168821">
    <property type="component" value="Unassembled WGS sequence"/>
</dbReference>
<reference evidence="1" key="1">
    <citation type="journal article" date="2023" name="G3 (Bethesda)">
        <title>Whole genome assemblies of Zophobas morio and Tenebrio molitor.</title>
        <authorList>
            <person name="Kaur S."/>
            <person name="Stinson S.A."/>
            <person name="diCenzo G.C."/>
        </authorList>
    </citation>
    <scope>NUCLEOTIDE SEQUENCE</scope>
    <source>
        <strain evidence="1">QUZm001</strain>
    </source>
</reference>
<organism evidence="1 2">
    <name type="scientific">Zophobas morio</name>
    <dbReference type="NCBI Taxonomy" id="2755281"/>
    <lineage>
        <taxon>Eukaryota</taxon>
        <taxon>Metazoa</taxon>
        <taxon>Ecdysozoa</taxon>
        <taxon>Arthropoda</taxon>
        <taxon>Hexapoda</taxon>
        <taxon>Insecta</taxon>
        <taxon>Pterygota</taxon>
        <taxon>Neoptera</taxon>
        <taxon>Endopterygota</taxon>
        <taxon>Coleoptera</taxon>
        <taxon>Polyphaga</taxon>
        <taxon>Cucujiformia</taxon>
        <taxon>Tenebrionidae</taxon>
        <taxon>Zophobas</taxon>
    </lineage>
</organism>
<dbReference type="EMBL" id="JALNTZ010000004">
    <property type="protein sequence ID" value="KAJ3654335.1"/>
    <property type="molecule type" value="Genomic_DNA"/>
</dbReference>
<evidence type="ECO:0000313" key="2">
    <source>
        <dbReference type="Proteomes" id="UP001168821"/>
    </source>
</evidence>
<keyword evidence="2" id="KW-1185">Reference proteome</keyword>
<gene>
    <name evidence="1" type="ORF">Zmor_013530</name>
</gene>
<sequence length="146" mass="17259">MPYYMDGQRLVSSDYCCDLGVLVTWDLSWSQHIAHVSKKANSTLFLLRRVFQKCSPIIFAKFYKTFIRPILEFANSVWWHILQKDIILLEFVQRRATRIPFDRVQPQYHERLAMMKIPTLSDRRARGYLITTFQAMSNKSSPIHSS</sequence>
<dbReference type="PRINTS" id="PR01345">
    <property type="entry name" value="CERVTRCPTASE"/>
</dbReference>
<protein>
    <submittedName>
        <fullName evidence="1">Uncharacterized protein</fullName>
    </submittedName>
</protein>
<proteinExistence type="predicted"/>
<dbReference type="PANTHER" id="PTHR33332">
    <property type="entry name" value="REVERSE TRANSCRIPTASE DOMAIN-CONTAINING PROTEIN"/>
    <property type="match status" value="1"/>
</dbReference>
<evidence type="ECO:0000313" key="1">
    <source>
        <dbReference type="EMBL" id="KAJ3654335.1"/>
    </source>
</evidence>
<comment type="caution">
    <text evidence="1">The sequence shown here is derived from an EMBL/GenBank/DDBJ whole genome shotgun (WGS) entry which is preliminary data.</text>
</comment>
<dbReference type="AlphaFoldDB" id="A0AA38MEQ7"/>